<evidence type="ECO:0000313" key="2">
    <source>
        <dbReference type="Proteomes" id="UP000035037"/>
    </source>
</evidence>
<protein>
    <submittedName>
        <fullName evidence="1">Uncharacterized protein</fullName>
    </submittedName>
</protein>
<name>A0A0G8AV09_9SYNE</name>
<comment type="caution">
    <text evidence="1">The sequence shown here is derived from an EMBL/GenBank/DDBJ whole genome shotgun (WGS) entry which is preliminary data.</text>
</comment>
<evidence type="ECO:0000313" key="1">
    <source>
        <dbReference type="EMBL" id="KKZ12348.1"/>
    </source>
</evidence>
<dbReference type="EMBL" id="JYFQ01000112">
    <property type="protein sequence ID" value="KKZ12348.1"/>
    <property type="molecule type" value="Genomic_DNA"/>
</dbReference>
<dbReference type="AlphaFoldDB" id="A0A0G8AV09"/>
<gene>
    <name evidence="1" type="ORF">TQ37_05690</name>
</gene>
<dbReference type="PATRIC" id="fig|1608419.3.peg.169"/>
<organism evidence="1 2">
    <name type="scientific">Candidatus Synechococcus spongiarum 15L</name>
    <dbReference type="NCBI Taxonomy" id="1608419"/>
    <lineage>
        <taxon>Bacteria</taxon>
        <taxon>Bacillati</taxon>
        <taxon>Cyanobacteriota</taxon>
        <taxon>Cyanophyceae</taxon>
        <taxon>Synechococcales</taxon>
        <taxon>Synechococcaceae</taxon>
        <taxon>Synechococcus</taxon>
    </lineage>
</organism>
<dbReference type="Proteomes" id="UP000035037">
    <property type="component" value="Unassembled WGS sequence"/>
</dbReference>
<accession>A0A0G8AV09</accession>
<reference evidence="1 2" key="2">
    <citation type="submission" date="2015-05" db="EMBL/GenBank/DDBJ databases">
        <title>Lifestyle Evolution in Cyanobacterial Symbionts of Sponges.</title>
        <authorList>
            <person name="Burgsdorf I."/>
            <person name="Slaby B.M."/>
            <person name="Handley K.M."/>
            <person name="Haber M."/>
            <person name="Blom J."/>
            <person name="Marshall C.W."/>
            <person name="Gilbert J.A."/>
            <person name="Hentschel U."/>
            <person name="Steindler L."/>
        </authorList>
    </citation>
    <scope>NUCLEOTIDE SEQUENCE [LARGE SCALE GENOMIC DNA]</scope>
    <source>
        <strain evidence="1">15L</strain>
    </source>
</reference>
<reference evidence="1 2" key="1">
    <citation type="submission" date="2015-02" db="EMBL/GenBank/DDBJ databases">
        <authorList>
            <person name="Slaby B."/>
            <person name="Hentschel U."/>
        </authorList>
    </citation>
    <scope>NUCLEOTIDE SEQUENCE [LARGE SCALE GENOMIC DNA]</scope>
    <source>
        <strain evidence="1">15L</strain>
    </source>
</reference>
<sequence length="67" mass="7048">MGAALFFLRRIEITDDGAELSCISIGKTVNAVMKTLLAEGTNLVHGNFAVPACTDDLKTAGPVPMKL</sequence>
<proteinExistence type="predicted"/>